<comment type="function">
    <text evidence="5">Catalyzes the phosphorylation of the 3'-hydroxyl group of dephosphocoenzyme A to form coenzyme A.</text>
</comment>
<dbReference type="InterPro" id="IPR027417">
    <property type="entry name" value="P-loop_NTPase"/>
</dbReference>
<protein>
    <recommendedName>
        <fullName evidence="5 6">Dephospho-CoA kinase</fullName>
        <ecNumber evidence="5 6">2.7.1.24</ecNumber>
    </recommendedName>
    <alternativeName>
        <fullName evidence="5">Dephosphocoenzyme A kinase</fullName>
    </alternativeName>
</protein>
<keyword evidence="5 8" id="KW-0418">Kinase</keyword>
<evidence type="ECO:0000256" key="3">
    <source>
        <dbReference type="ARBA" id="ARBA00022840"/>
    </source>
</evidence>
<evidence type="ECO:0000256" key="5">
    <source>
        <dbReference type="HAMAP-Rule" id="MF_00376"/>
    </source>
</evidence>
<dbReference type="PANTHER" id="PTHR10695:SF46">
    <property type="entry name" value="BIFUNCTIONAL COENZYME A SYNTHASE-RELATED"/>
    <property type="match status" value="1"/>
</dbReference>
<comment type="caution">
    <text evidence="8">The sequence shown here is derived from an EMBL/GenBank/DDBJ whole genome shotgun (WGS) entry which is preliminary data.</text>
</comment>
<feature type="region of interest" description="Disordered" evidence="7">
    <location>
        <begin position="204"/>
        <end position="227"/>
    </location>
</feature>
<accession>A0ABQ1IP75</accession>
<feature type="binding site" evidence="5">
    <location>
        <begin position="11"/>
        <end position="16"/>
    </location>
    <ligand>
        <name>ATP</name>
        <dbReference type="ChEBI" id="CHEBI:30616"/>
    </ligand>
</feature>
<dbReference type="PANTHER" id="PTHR10695">
    <property type="entry name" value="DEPHOSPHO-COA KINASE-RELATED"/>
    <property type="match status" value="1"/>
</dbReference>
<organism evidence="8 9">
    <name type="scientific">Tistrella bauzanensis</name>
    <dbReference type="NCBI Taxonomy" id="657419"/>
    <lineage>
        <taxon>Bacteria</taxon>
        <taxon>Pseudomonadati</taxon>
        <taxon>Pseudomonadota</taxon>
        <taxon>Alphaproteobacteria</taxon>
        <taxon>Geminicoccales</taxon>
        <taxon>Geminicoccaceae</taxon>
        <taxon>Tistrella</taxon>
    </lineage>
</organism>
<evidence type="ECO:0000256" key="1">
    <source>
        <dbReference type="ARBA" id="ARBA00009018"/>
    </source>
</evidence>
<evidence type="ECO:0000256" key="2">
    <source>
        <dbReference type="ARBA" id="ARBA00022741"/>
    </source>
</evidence>
<keyword evidence="5" id="KW-0963">Cytoplasm</keyword>
<dbReference type="PROSITE" id="PS51219">
    <property type="entry name" value="DPCK"/>
    <property type="match status" value="1"/>
</dbReference>
<sequence length="227" mass="25245">MQIIGLTGSIGMGKSTTSTMLRRLKVPVFDADATVHQLLAPGGRGFGPVAERFPEAVRDGRIDRVALGARVFGRKAELRALERILHPLVRDAQHHFIATHARRRAPLVVLDIPLLFESGGNRRVDAVLVVSAPNWVQARRVLARPGMTRPKFRDILAKQVPDAEKRRGADAVIQTGLGRAHAFRALTLALDRLAGRPHRMWKSHWQRPRLHHPRIQPPSGARRRPGG</sequence>
<dbReference type="Gene3D" id="3.40.50.300">
    <property type="entry name" value="P-loop containing nucleotide triphosphate hydrolases"/>
    <property type="match status" value="1"/>
</dbReference>
<dbReference type="Pfam" id="PF01121">
    <property type="entry name" value="CoaE"/>
    <property type="match status" value="1"/>
</dbReference>
<keyword evidence="9" id="KW-1185">Reference proteome</keyword>
<name>A0ABQ1IP75_9PROT</name>
<dbReference type="HAMAP" id="MF_00376">
    <property type="entry name" value="Dephospho_CoA_kinase"/>
    <property type="match status" value="1"/>
</dbReference>
<evidence type="ECO:0000256" key="4">
    <source>
        <dbReference type="ARBA" id="ARBA00022993"/>
    </source>
</evidence>
<evidence type="ECO:0000256" key="6">
    <source>
        <dbReference type="NCBIfam" id="TIGR00152"/>
    </source>
</evidence>
<keyword evidence="5" id="KW-0808">Transferase</keyword>
<comment type="subcellular location">
    <subcellularLocation>
        <location evidence="5">Cytoplasm</location>
    </subcellularLocation>
</comment>
<reference evidence="9" key="1">
    <citation type="journal article" date="2019" name="Int. J. Syst. Evol. Microbiol.">
        <title>The Global Catalogue of Microorganisms (GCM) 10K type strain sequencing project: providing services to taxonomists for standard genome sequencing and annotation.</title>
        <authorList>
            <consortium name="The Broad Institute Genomics Platform"/>
            <consortium name="The Broad Institute Genome Sequencing Center for Infectious Disease"/>
            <person name="Wu L."/>
            <person name="Ma J."/>
        </authorList>
    </citation>
    <scope>NUCLEOTIDE SEQUENCE [LARGE SCALE GENOMIC DNA]</scope>
    <source>
        <strain evidence="9">CGMCC 1.10188</strain>
    </source>
</reference>
<dbReference type="GO" id="GO:0016301">
    <property type="term" value="F:kinase activity"/>
    <property type="evidence" value="ECO:0007669"/>
    <property type="project" value="UniProtKB-KW"/>
</dbReference>
<dbReference type="CDD" id="cd02022">
    <property type="entry name" value="DPCK"/>
    <property type="match status" value="1"/>
</dbReference>
<feature type="compositionally biased region" description="Basic residues" evidence="7">
    <location>
        <begin position="204"/>
        <end position="214"/>
    </location>
</feature>
<evidence type="ECO:0000256" key="7">
    <source>
        <dbReference type="SAM" id="MobiDB-lite"/>
    </source>
</evidence>
<comment type="pathway">
    <text evidence="5">Cofactor biosynthesis; coenzyme A biosynthesis; CoA from (R)-pantothenate: step 5/5.</text>
</comment>
<dbReference type="EC" id="2.7.1.24" evidence="5 6"/>
<dbReference type="InterPro" id="IPR001977">
    <property type="entry name" value="Depp_CoAkinase"/>
</dbReference>
<evidence type="ECO:0000313" key="9">
    <source>
        <dbReference type="Proteomes" id="UP000603352"/>
    </source>
</evidence>
<dbReference type="NCBIfam" id="TIGR00152">
    <property type="entry name" value="dephospho-CoA kinase"/>
    <property type="match status" value="1"/>
</dbReference>
<gene>
    <name evidence="5 8" type="primary">coaE</name>
    <name evidence="8" type="ORF">GCM10011505_29700</name>
</gene>
<keyword evidence="4 5" id="KW-0173">Coenzyme A biosynthesis</keyword>
<keyword evidence="3 5" id="KW-0067">ATP-binding</keyword>
<comment type="catalytic activity">
    <reaction evidence="5">
        <text>3'-dephospho-CoA + ATP = ADP + CoA + H(+)</text>
        <dbReference type="Rhea" id="RHEA:18245"/>
        <dbReference type="ChEBI" id="CHEBI:15378"/>
        <dbReference type="ChEBI" id="CHEBI:30616"/>
        <dbReference type="ChEBI" id="CHEBI:57287"/>
        <dbReference type="ChEBI" id="CHEBI:57328"/>
        <dbReference type="ChEBI" id="CHEBI:456216"/>
        <dbReference type="EC" id="2.7.1.24"/>
    </reaction>
</comment>
<evidence type="ECO:0000313" key="8">
    <source>
        <dbReference type="EMBL" id="GGB46621.1"/>
    </source>
</evidence>
<dbReference type="Proteomes" id="UP000603352">
    <property type="component" value="Unassembled WGS sequence"/>
</dbReference>
<dbReference type="SUPFAM" id="SSF52540">
    <property type="entry name" value="P-loop containing nucleoside triphosphate hydrolases"/>
    <property type="match status" value="1"/>
</dbReference>
<proteinExistence type="inferred from homology"/>
<dbReference type="EMBL" id="BMDZ01000035">
    <property type="protein sequence ID" value="GGB46621.1"/>
    <property type="molecule type" value="Genomic_DNA"/>
</dbReference>
<keyword evidence="2 5" id="KW-0547">Nucleotide-binding</keyword>
<comment type="similarity">
    <text evidence="1 5">Belongs to the CoaE family.</text>
</comment>
<dbReference type="RefSeq" id="WP_188579236.1">
    <property type="nucleotide sequence ID" value="NZ_BMDZ01000035.1"/>
</dbReference>